<keyword evidence="11 15" id="KW-0066">ATP synthesis</keyword>
<keyword evidence="10" id="KW-0472">Membrane</keyword>
<dbReference type="PANTHER" id="PTHR12427:SF1">
    <property type="entry name" value="ATP SYNTHASE SUBUNIT E, MITOCHONDRIAL"/>
    <property type="match status" value="1"/>
</dbReference>
<evidence type="ECO:0000313" key="18">
    <source>
        <dbReference type="Proteomes" id="UP001152799"/>
    </source>
</evidence>
<dbReference type="GO" id="GO:0045259">
    <property type="term" value="C:proton-transporting ATP synthase complex"/>
    <property type="evidence" value="ECO:0007669"/>
    <property type="project" value="UniProtKB-UniRule"/>
</dbReference>
<dbReference type="Proteomes" id="UP001152799">
    <property type="component" value="Chromosome 7"/>
</dbReference>
<evidence type="ECO:0000256" key="16">
    <source>
        <dbReference type="SAM" id="MobiDB-lite"/>
    </source>
</evidence>
<evidence type="ECO:0000256" key="14">
    <source>
        <dbReference type="ARBA" id="ARBA00074682"/>
    </source>
</evidence>
<dbReference type="Pfam" id="PF05680">
    <property type="entry name" value="ATP-synt_E"/>
    <property type="match status" value="1"/>
</dbReference>
<feature type="region of interest" description="Disordered" evidence="16">
    <location>
        <begin position="113"/>
        <end position="155"/>
    </location>
</feature>
<dbReference type="EMBL" id="OU892283">
    <property type="protein sequence ID" value="CAG9771402.1"/>
    <property type="molecule type" value="Genomic_DNA"/>
</dbReference>
<evidence type="ECO:0000256" key="2">
    <source>
        <dbReference type="ARBA" id="ARBA00007333"/>
    </source>
</evidence>
<comment type="subcellular location">
    <subcellularLocation>
        <location evidence="1 15">Mitochondrion inner membrane</location>
    </subcellularLocation>
</comment>
<comment type="function">
    <text evidence="12 15">Subunit e, of the mitochondrial membrane ATP synthase complex (F(1)F(0) ATP synthase or Complex V) that produces ATP from ADP in the presence of a proton gradient across the membrane which is generated by electron transport complexes of the respiratory chain. ATP synthase complex consist of a soluble F(1) head domain - the catalytic core - and a membrane F(1) domain - the membrane proton channel. These two domains are linked by a central stalk rotating inside the F(1) region and a stationary peripheral stalk. During catalysis, ATP synthesis in the catalytic domain of F(1) is coupled via a rotary mechanism of the central stalk subunits to proton translocation. In vivo, can only synthesize ATP although its ATP hydrolase activity can be activated artificially in vitro. Part of the complex F(0) domain.</text>
</comment>
<evidence type="ECO:0000256" key="3">
    <source>
        <dbReference type="ARBA" id="ARBA00022448"/>
    </source>
</evidence>
<evidence type="ECO:0000256" key="15">
    <source>
        <dbReference type="RuleBase" id="RU367005"/>
    </source>
</evidence>
<proteinExistence type="inferred from homology"/>
<dbReference type="GO" id="GO:0005743">
    <property type="term" value="C:mitochondrial inner membrane"/>
    <property type="evidence" value="ECO:0007669"/>
    <property type="project" value="UniProtKB-SubCell"/>
</dbReference>
<dbReference type="GO" id="GO:0015986">
    <property type="term" value="P:proton motive force-driven ATP synthesis"/>
    <property type="evidence" value="ECO:0007669"/>
    <property type="project" value="InterPro"/>
</dbReference>
<evidence type="ECO:0000256" key="8">
    <source>
        <dbReference type="ARBA" id="ARBA00023065"/>
    </source>
</evidence>
<gene>
    <name evidence="17" type="ORF">CEUTPL_LOCUS11835</name>
</gene>
<organism evidence="17 18">
    <name type="scientific">Ceutorhynchus assimilis</name>
    <name type="common">cabbage seed weevil</name>
    <dbReference type="NCBI Taxonomy" id="467358"/>
    <lineage>
        <taxon>Eukaryota</taxon>
        <taxon>Metazoa</taxon>
        <taxon>Ecdysozoa</taxon>
        <taxon>Arthropoda</taxon>
        <taxon>Hexapoda</taxon>
        <taxon>Insecta</taxon>
        <taxon>Pterygota</taxon>
        <taxon>Neoptera</taxon>
        <taxon>Endopterygota</taxon>
        <taxon>Coleoptera</taxon>
        <taxon>Polyphaga</taxon>
        <taxon>Cucujiformia</taxon>
        <taxon>Curculionidae</taxon>
        <taxon>Ceutorhynchinae</taxon>
        <taxon>Ceutorhynchus</taxon>
    </lineage>
</organism>
<comment type="subunit">
    <text evidence="13">Component of the ATP synthase complex composed at least of ATP5F1A/subunit alpha, ATP5F1B/subunit beta, ATP5MC1/subunit c (homooctomer), MT-ATP6/subunit a, MT-ATP8/subunit 8, ATP5ME/subunit e, ATP5MF/subunit f, ATP5MG/subunit g, ATP5MK/subunit k, ATP5MJ/subunit j, ATP5F1C/subunit gamma, ATP5F1D/subunit delta, ATP5F1E/subunit epsilon, ATP5PF/subunit F6, ATP5PB/subunit b, ATP5PD/subunit d, ATP5PO/subunit OSCP. ATP synthase complex consists of a soluble F(1) head domain (subunits alpha(3) and beta(3)) - the catalytic core - and a membrane F(0) domain - the membrane proton channel (subunits c, a, 8, e, f, g, k and j). These two domains are linked by a central stalk (subunits gamma, delta, and epsilon) rotating inside the F1 region and a stationary peripheral stalk (subunits F6, b, d, and OSCP).</text>
</comment>
<dbReference type="InterPro" id="IPR008386">
    <property type="entry name" value="ATP_synth_F0_esu_mt"/>
</dbReference>
<evidence type="ECO:0000256" key="6">
    <source>
        <dbReference type="ARBA" id="ARBA00022792"/>
    </source>
</evidence>
<evidence type="ECO:0000256" key="5">
    <source>
        <dbReference type="ARBA" id="ARBA00022781"/>
    </source>
</evidence>
<evidence type="ECO:0000256" key="12">
    <source>
        <dbReference type="ARBA" id="ARBA00057306"/>
    </source>
</evidence>
<dbReference type="AlphaFoldDB" id="A0A9N9MY25"/>
<keyword evidence="18" id="KW-1185">Reference proteome</keyword>
<accession>A0A9N9MY25</accession>
<comment type="subunit">
    <text evidence="15">F-type ATPases have 2 components, CF(1) - the catalytic core - and CF(0) - the membrane proton channel. CF(1) and CF(0) have multiple subunits.</text>
</comment>
<keyword evidence="7" id="KW-0007">Acetylation</keyword>
<protein>
    <recommendedName>
        <fullName evidence="14 15">ATP synthase F(0) complex subunit e, mitochondrial</fullName>
    </recommendedName>
</protein>
<evidence type="ECO:0000256" key="13">
    <source>
        <dbReference type="ARBA" id="ARBA00064647"/>
    </source>
</evidence>
<keyword evidence="9 15" id="KW-0496">Mitochondrion</keyword>
<dbReference type="PANTHER" id="PTHR12427">
    <property type="entry name" value="ATP SYNTHASE E CHAIN, MITOCHONDRIAL"/>
    <property type="match status" value="1"/>
</dbReference>
<evidence type="ECO:0000256" key="11">
    <source>
        <dbReference type="ARBA" id="ARBA00023310"/>
    </source>
</evidence>
<sequence>MREYPPPVKVSPVIKFFRYTFLISGIFYGALKLQFLKTLKASRADDRARRIAARDARLMEERILAAERDFQQIVEIFAPPQRPQSPRPDVKVSDQPLLTSMQYDVYQKPIDLSIQGDLPKSGNPLDNPEPSPQDDLRKSGNPMENPEPSSDTSED</sequence>
<keyword evidence="8 15" id="KW-0406">Ion transport</keyword>
<keyword evidence="6 15" id="KW-0999">Mitochondrion inner membrane</keyword>
<evidence type="ECO:0000313" key="17">
    <source>
        <dbReference type="EMBL" id="CAG9771402.1"/>
    </source>
</evidence>
<name>A0A9N9MY25_9CUCU</name>
<keyword evidence="4 15" id="KW-0138">CF(0)</keyword>
<keyword evidence="5 15" id="KW-0375">Hydrogen ion transport</keyword>
<dbReference type="GO" id="GO:0015078">
    <property type="term" value="F:proton transmembrane transporter activity"/>
    <property type="evidence" value="ECO:0007669"/>
    <property type="project" value="InterPro"/>
</dbReference>
<evidence type="ECO:0000256" key="9">
    <source>
        <dbReference type="ARBA" id="ARBA00023128"/>
    </source>
</evidence>
<evidence type="ECO:0000256" key="1">
    <source>
        <dbReference type="ARBA" id="ARBA00004273"/>
    </source>
</evidence>
<evidence type="ECO:0000256" key="7">
    <source>
        <dbReference type="ARBA" id="ARBA00022990"/>
    </source>
</evidence>
<evidence type="ECO:0000256" key="10">
    <source>
        <dbReference type="ARBA" id="ARBA00023136"/>
    </source>
</evidence>
<feature type="region of interest" description="Disordered" evidence="16">
    <location>
        <begin position="77"/>
        <end position="96"/>
    </location>
</feature>
<reference evidence="17" key="1">
    <citation type="submission" date="2022-01" db="EMBL/GenBank/DDBJ databases">
        <authorList>
            <person name="King R."/>
        </authorList>
    </citation>
    <scope>NUCLEOTIDE SEQUENCE</scope>
</reference>
<comment type="similarity">
    <text evidence="2 15">Belongs to the ATPase e subunit family.</text>
</comment>
<keyword evidence="3 15" id="KW-0813">Transport</keyword>
<dbReference type="OrthoDB" id="9982108at2759"/>
<evidence type="ECO:0000256" key="4">
    <source>
        <dbReference type="ARBA" id="ARBA00022547"/>
    </source>
</evidence>